<dbReference type="Proteomes" id="UP000059680">
    <property type="component" value="Chromosome 2"/>
</dbReference>
<dbReference type="SMR" id="A0A0P0VFQ9"/>
<evidence type="ECO:0000313" key="1">
    <source>
        <dbReference type="EMBL" id="BAS77239.1"/>
    </source>
</evidence>
<reference evidence="1 2" key="2">
    <citation type="journal article" date="2013" name="Plant Cell Physiol.">
        <title>Rice Annotation Project Database (RAP-DB): an integrative and interactive database for rice genomics.</title>
        <authorList>
            <person name="Sakai H."/>
            <person name="Lee S.S."/>
            <person name="Tanaka T."/>
            <person name="Numa H."/>
            <person name="Kim J."/>
            <person name="Kawahara Y."/>
            <person name="Wakimoto H."/>
            <person name="Yang C.C."/>
            <person name="Iwamoto M."/>
            <person name="Abe T."/>
            <person name="Yamada Y."/>
            <person name="Muto A."/>
            <person name="Inokuchi H."/>
            <person name="Ikemura T."/>
            <person name="Matsumoto T."/>
            <person name="Sasaki T."/>
            <person name="Itoh T."/>
        </authorList>
    </citation>
    <scope>NUCLEOTIDE SEQUENCE [LARGE SCALE GENOMIC DNA]</scope>
    <source>
        <strain evidence="2">cv. Nipponbare</strain>
    </source>
</reference>
<name>A0A0P0VFQ9_ORYSJ</name>
<reference evidence="1 2" key="3">
    <citation type="journal article" date="2013" name="Rice">
        <title>Improvement of the Oryza sativa Nipponbare reference genome using next generation sequence and optical map data.</title>
        <authorList>
            <person name="Kawahara Y."/>
            <person name="de la Bastide M."/>
            <person name="Hamilton J.P."/>
            <person name="Kanamori H."/>
            <person name="McCombie W.R."/>
            <person name="Ouyang S."/>
            <person name="Schwartz D.C."/>
            <person name="Tanaka T."/>
            <person name="Wu J."/>
            <person name="Zhou S."/>
            <person name="Childs K.L."/>
            <person name="Davidson R.M."/>
            <person name="Lin H."/>
            <person name="Quesada-Ocampo L."/>
            <person name="Vaillancourt B."/>
            <person name="Sakai H."/>
            <person name="Lee S.S."/>
            <person name="Kim J."/>
            <person name="Numa H."/>
            <person name="Itoh T."/>
            <person name="Buell C.R."/>
            <person name="Matsumoto T."/>
        </authorList>
    </citation>
    <scope>NUCLEOTIDE SEQUENCE [LARGE SCALE GENOMIC DNA]</scope>
    <source>
        <strain evidence="2">cv. Nipponbare</strain>
    </source>
</reference>
<accession>A0A0P0VFQ9</accession>
<dbReference type="AlphaFoldDB" id="A0A0P0VFQ9"/>
<dbReference type="EMBL" id="AP014958">
    <property type="protein sequence ID" value="BAS77239.1"/>
    <property type="molecule type" value="Genomic_DNA"/>
</dbReference>
<sequence>MDKEWIVLVDELEGVFYRLLCRFGKRRELASCKCAESLEFFVGYYKTMIHFLTICVELNSMYWVLPYLHQCTDVCPFI</sequence>
<evidence type="ECO:0000313" key="2">
    <source>
        <dbReference type="Proteomes" id="UP000059680"/>
    </source>
</evidence>
<proteinExistence type="predicted"/>
<reference evidence="2" key="1">
    <citation type="journal article" date="2005" name="Nature">
        <title>The map-based sequence of the rice genome.</title>
        <authorList>
            <consortium name="International rice genome sequencing project (IRGSP)"/>
            <person name="Matsumoto T."/>
            <person name="Wu J."/>
            <person name="Kanamori H."/>
            <person name="Katayose Y."/>
            <person name="Fujisawa M."/>
            <person name="Namiki N."/>
            <person name="Mizuno H."/>
            <person name="Yamamoto K."/>
            <person name="Antonio B.A."/>
            <person name="Baba T."/>
            <person name="Sakata K."/>
            <person name="Nagamura Y."/>
            <person name="Aoki H."/>
            <person name="Arikawa K."/>
            <person name="Arita K."/>
            <person name="Bito T."/>
            <person name="Chiden Y."/>
            <person name="Fujitsuka N."/>
            <person name="Fukunaka R."/>
            <person name="Hamada M."/>
            <person name="Harada C."/>
            <person name="Hayashi A."/>
            <person name="Hijishita S."/>
            <person name="Honda M."/>
            <person name="Hosokawa S."/>
            <person name="Ichikawa Y."/>
            <person name="Idonuma A."/>
            <person name="Iijima M."/>
            <person name="Ikeda M."/>
            <person name="Ikeno M."/>
            <person name="Ito K."/>
            <person name="Ito S."/>
            <person name="Ito T."/>
            <person name="Ito Y."/>
            <person name="Ito Y."/>
            <person name="Iwabuchi A."/>
            <person name="Kamiya K."/>
            <person name="Karasawa W."/>
            <person name="Kurita K."/>
            <person name="Katagiri S."/>
            <person name="Kikuta A."/>
            <person name="Kobayashi H."/>
            <person name="Kobayashi N."/>
            <person name="Machita K."/>
            <person name="Maehara T."/>
            <person name="Masukawa M."/>
            <person name="Mizubayashi T."/>
            <person name="Mukai Y."/>
            <person name="Nagasaki H."/>
            <person name="Nagata Y."/>
            <person name="Naito S."/>
            <person name="Nakashima M."/>
            <person name="Nakama Y."/>
            <person name="Nakamichi Y."/>
            <person name="Nakamura M."/>
            <person name="Meguro A."/>
            <person name="Negishi M."/>
            <person name="Ohta I."/>
            <person name="Ohta T."/>
            <person name="Okamoto M."/>
            <person name="Ono N."/>
            <person name="Saji S."/>
            <person name="Sakaguchi M."/>
            <person name="Sakai K."/>
            <person name="Shibata M."/>
            <person name="Shimokawa T."/>
            <person name="Song J."/>
            <person name="Takazaki Y."/>
            <person name="Terasawa K."/>
            <person name="Tsugane M."/>
            <person name="Tsuji K."/>
            <person name="Ueda S."/>
            <person name="Waki K."/>
            <person name="Yamagata H."/>
            <person name="Yamamoto M."/>
            <person name="Yamamoto S."/>
            <person name="Yamane H."/>
            <person name="Yoshiki S."/>
            <person name="Yoshihara R."/>
            <person name="Yukawa K."/>
            <person name="Zhong H."/>
            <person name="Yano M."/>
            <person name="Yuan Q."/>
            <person name="Ouyang S."/>
            <person name="Liu J."/>
            <person name="Jones K.M."/>
            <person name="Gansberger K."/>
            <person name="Moffat K."/>
            <person name="Hill J."/>
            <person name="Bera J."/>
            <person name="Fadrosh D."/>
            <person name="Jin S."/>
            <person name="Johri S."/>
            <person name="Kim M."/>
            <person name="Overton L."/>
            <person name="Reardon M."/>
            <person name="Tsitrin T."/>
            <person name="Vuong H."/>
            <person name="Weaver B."/>
            <person name="Ciecko A."/>
            <person name="Tallon L."/>
            <person name="Jackson J."/>
            <person name="Pai G."/>
            <person name="Aken S.V."/>
            <person name="Utterback T."/>
            <person name="Reidmuller S."/>
            <person name="Feldblyum T."/>
            <person name="Hsiao J."/>
            <person name="Zismann V."/>
            <person name="Iobst S."/>
            <person name="de Vazeille A.R."/>
            <person name="Buell C.R."/>
            <person name="Ying K."/>
            <person name="Li Y."/>
            <person name="Lu T."/>
            <person name="Huang Y."/>
            <person name="Zhao Q."/>
            <person name="Feng Q."/>
            <person name="Zhang L."/>
            <person name="Zhu J."/>
            <person name="Weng Q."/>
            <person name="Mu J."/>
            <person name="Lu Y."/>
            <person name="Fan D."/>
            <person name="Liu Y."/>
            <person name="Guan J."/>
            <person name="Zhang Y."/>
            <person name="Yu S."/>
            <person name="Liu X."/>
            <person name="Zhang Y."/>
            <person name="Hong G."/>
            <person name="Han B."/>
            <person name="Choisne N."/>
            <person name="Demange N."/>
            <person name="Orjeda G."/>
            <person name="Samain S."/>
            <person name="Cattolico L."/>
            <person name="Pelletier E."/>
            <person name="Couloux A."/>
            <person name="Segurens B."/>
            <person name="Wincker P."/>
            <person name="D'Hont A."/>
            <person name="Scarpelli C."/>
            <person name="Weissenbach J."/>
            <person name="Salanoubat M."/>
            <person name="Quetier F."/>
            <person name="Yu Y."/>
            <person name="Kim H.R."/>
            <person name="Rambo T."/>
            <person name="Currie J."/>
            <person name="Collura K."/>
            <person name="Luo M."/>
            <person name="Yang T."/>
            <person name="Ammiraju J.S.S."/>
            <person name="Engler F."/>
            <person name="Soderlund C."/>
            <person name="Wing R.A."/>
            <person name="Palmer L.E."/>
            <person name="de la Bastide M."/>
            <person name="Spiegel L."/>
            <person name="Nascimento L."/>
            <person name="Zutavern T."/>
            <person name="O'Shaughnessy A."/>
            <person name="Dike S."/>
            <person name="Dedhia N."/>
            <person name="Preston R."/>
            <person name="Balija V."/>
            <person name="McCombie W.R."/>
            <person name="Chow T."/>
            <person name="Chen H."/>
            <person name="Chung M."/>
            <person name="Chen C."/>
            <person name="Shaw J."/>
            <person name="Wu H."/>
            <person name="Hsiao K."/>
            <person name="Chao Y."/>
            <person name="Chu M."/>
            <person name="Cheng C."/>
            <person name="Hour A."/>
            <person name="Lee P."/>
            <person name="Lin S."/>
            <person name="Lin Y."/>
            <person name="Liou J."/>
            <person name="Liu S."/>
            <person name="Hsing Y."/>
            <person name="Raghuvanshi S."/>
            <person name="Mohanty A."/>
            <person name="Bharti A.K."/>
            <person name="Gaur A."/>
            <person name="Gupta V."/>
            <person name="Kumar D."/>
            <person name="Ravi V."/>
            <person name="Vij S."/>
            <person name="Kapur A."/>
            <person name="Khurana P."/>
            <person name="Khurana P."/>
            <person name="Khurana J.P."/>
            <person name="Tyagi A.K."/>
            <person name="Gaikwad K."/>
            <person name="Singh A."/>
            <person name="Dalal V."/>
            <person name="Srivastava S."/>
            <person name="Dixit A."/>
            <person name="Pal A.K."/>
            <person name="Ghazi I.A."/>
            <person name="Yadav M."/>
            <person name="Pandit A."/>
            <person name="Bhargava A."/>
            <person name="Sureshbabu K."/>
            <person name="Batra K."/>
            <person name="Sharma T.R."/>
            <person name="Mohapatra T."/>
            <person name="Singh N.K."/>
            <person name="Messing J."/>
            <person name="Nelson A.B."/>
            <person name="Fuks G."/>
            <person name="Kavchok S."/>
            <person name="Keizer G."/>
            <person name="Linton E."/>
            <person name="Llaca V."/>
            <person name="Song R."/>
            <person name="Tanyolac B."/>
            <person name="Young S."/>
            <person name="Ho-Il K."/>
            <person name="Hahn J.H."/>
            <person name="Sangsakoo G."/>
            <person name="Vanavichit A."/>
            <person name="de Mattos Luiz.A.T."/>
            <person name="Zimmer P.D."/>
            <person name="Malone G."/>
            <person name="Dellagostin O."/>
            <person name="de Oliveira A.C."/>
            <person name="Bevan M."/>
            <person name="Bancroft I."/>
            <person name="Minx P."/>
            <person name="Cordum H."/>
            <person name="Wilson R."/>
            <person name="Cheng Z."/>
            <person name="Jin W."/>
            <person name="Jiang J."/>
            <person name="Leong S.A."/>
            <person name="Iwama H."/>
            <person name="Gojobori T."/>
            <person name="Itoh T."/>
            <person name="Niimura Y."/>
            <person name="Fujii Y."/>
            <person name="Habara T."/>
            <person name="Sakai H."/>
            <person name="Sato Y."/>
            <person name="Wilson G."/>
            <person name="Kumar K."/>
            <person name="McCouch S."/>
            <person name="Juretic N."/>
            <person name="Hoen D."/>
            <person name="Wright S."/>
            <person name="Bruskiewich R."/>
            <person name="Bureau T."/>
            <person name="Miyao A."/>
            <person name="Hirochika H."/>
            <person name="Nishikawa T."/>
            <person name="Kadowaki K."/>
            <person name="Sugiura M."/>
            <person name="Burr B."/>
            <person name="Sasaki T."/>
        </authorList>
    </citation>
    <scope>NUCLEOTIDE SEQUENCE [LARGE SCALE GENOMIC DNA]</scope>
    <source>
        <strain evidence="2">cv. Nipponbare</strain>
    </source>
</reference>
<organism evidence="1 2">
    <name type="scientific">Oryza sativa subsp. japonica</name>
    <name type="common">Rice</name>
    <dbReference type="NCBI Taxonomy" id="39947"/>
    <lineage>
        <taxon>Eukaryota</taxon>
        <taxon>Viridiplantae</taxon>
        <taxon>Streptophyta</taxon>
        <taxon>Embryophyta</taxon>
        <taxon>Tracheophyta</taxon>
        <taxon>Spermatophyta</taxon>
        <taxon>Magnoliopsida</taxon>
        <taxon>Liliopsida</taxon>
        <taxon>Poales</taxon>
        <taxon>Poaceae</taxon>
        <taxon>BOP clade</taxon>
        <taxon>Oryzoideae</taxon>
        <taxon>Oryzeae</taxon>
        <taxon>Oryzinae</taxon>
        <taxon>Oryza</taxon>
        <taxon>Oryza sativa</taxon>
    </lineage>
</organism>
<keyword evidence="2" id="KW-1185">Reference proteome</keyword>
<gene>
    <name evidence="1" type="ordered locus">Os02g0174900</name>
    <name evidence="1" type="ORF">OSNPB_020174900</name>
</gene>
<protein>
    <submittedName>
        <fullName evidence="1">Os02g0174900 protein</fullName>
    </submittedName>
</protein>
<dbReference type="Gramene" id="Os02t0174900-01">
    <property type="protein sequence ID" value="Os02t0174900-01"/>
    <property type="gene ID" value="Os02g0174900"/>
</dbReference>
<dbReference type="InParanoid" id="A0A0P0VFQ9"/>
<dbReference type="PaxDb" id="39947-A0A0P0VFQ9"/>